<evidence type="ECO:0000313" key="1">
    <source>
        <dbReference type="EMBL" id="KAJ8412489.1"/>
    </source>
</evidence>
<dbReference type="Proteomes" id="UP001221898">
    <property type="component" value="Unassembled WGS sequence"/>
</dbReference>
<sequence>MGRACNSTWYKEGRGGALEMKSRGVAGGGNAEPIICQPQPRKERIMQLLPRQKMCRRFTCEHIVGSTAYQQRWS</sequence>
<gene>
    <name evidence="1" type="ORF">AAFF_G00128250</name>
</gene>
<protein>
    <submittedName>
        <fullName evidence="1">Uncharacterized protein</fullName>
    </submittedName>
</protein>
<dbReference type="EMBL" id="JAINUG010000019">
    <property type="protein sequence ID" value="KAJ8412489.1"/>
    <property type="molecule type" value="Genomic_DNA"/>
</dbReference>
<organism evidence="1 2">
    <name type="scientific">Aldrovandia affinis</name>
    <dbReference type="NCBI Taxonomy" id="143900"/>
    <lineage>
        <taxon>Eukaryota</taxon>
        <taxon>Metazoa</taxon>
        <taxon>Chordata</taxon>
        <taxon>Craniata</taxon>
        <taxon>Vertebrata</taxon>
        <taxon>Euteleostomi</taxon>
        <taxon>Actinopterygii</taxon>
        <taxon>Neopterygii</taxon>
        <taxon>Teleostei</taxon>
        <taxon>Notacanthiformes</taxon>
        <taxon>Halosauridae</taxon>
        <taxon>Aldrovandia</taxon>
    </lineage>
</organism>
<comment type="caution">
    <text evidence="1">The sequence shown here is derived from an EMBL/GenBank/DDBJ whole genome shotgun (WGS) entry which is preliminary data.</text>
</comment>
<reference evidence="1" key="1">
    <citation type="journal article" date="2023" name="Science">
        <title>Genome structures resolve the early diversification of teleost fishes.</title>
        <authorList>
            <person name="Parey E."/>
            <person name="Louis A."/>
            <person name="Montfort J."/>
            <person name="Bouchez O."/>
            <person name="Roques C."/>
            <person name="Iampietro C."/>
            <person name="Lluch J."/>
            <person name="Castinel A."/>
            <person name="Donnadieu C."/>
            <person name="Desvignes T."/>
            <person name="Floi Bucao C."/>
            <person name="Jouanno E."/>
            <person name="Wen M."/>
            <person name="Mejri S."/>
            <person name="Dirks R."/>
            <person name="Jansen H."/>
            <person name="Henkel C."/>
            <person name="Chen W.J."/>
            <person name="Zahm M."/>
            <person name="Cabau C."/>
            <person name="Klopp C."/>
            <person name="Thompson A.W."/>
            <person name="Robinson-Rechavi M."/>
            <person name="Braasch I."/>
            <person name="Lecointre G."/>
            <person name="Bobe J."/>
            <person name="Postlethwait J.H."/>
            <person name="Berthelot C."/>
            <person name="Roest Crollius H."/>
            <person name="Guiguen Y."/>
        </authorList>
    </citation>
    <scope>NUCLEOTIDE SEQUENCE</scope>
    <source>
        <strain evidence="1">NC1722</strain>
    </source>
</reference>
<dbReference type="AlphaFoldDB" id="A0AAD7T159"/>
<keyword evidence="2" id="KW-1185">Reference proteome</keyword>
<proteinExistence type="predicted"/>
<evidence type="ECO:0000313" key="2">
    <source>
        <dbReference type="Proteomes" id="UP001221898"/>
    </source>
</evidence>
<name>A0AAD7T159_9TELE</name>
<accession>A0AAD7T159</accession>